<proteinExistence type="predicted"/>
<organism evidence="1">
    <name type="scientific">Microbacterium sp. LWS13-1.2</name>
    <dbReference type="NCBI Taxonomy" id="3135264"/>
    <lineage>
        <taxon>Bacteria</taxon>
        <taxon>Bacillati</taxon>
        <taxon>Actinomycetota</taxon>
        <taxon>Actinomycetes</taxon>
        <taxon>Micrococcales</taxon>
        <taxon>Microbacteriaceae</taxon>
        <taxon>Microbacterium</taxon>
    </lineage>
</organism>
<gene>
    <name evidence="1" type="ORF">MRBLWS13_001812</name>
</gene>
<dbReference type="AlphaFoldDB" id="A0AAU6SBF0"/>
<name>A0AAU6SBF0_9MICO</name>
<evidence type="ECO:0000313" key="1">
    <source>
        <dbReference type="EMBL" id="WZO34165.1"/>
    </source>
</evidence>
<sequence>MASVFRPATAISAVTGIVPFATRIEPNPVSGDPEVGLMAQVWDPLWMLGRQWQFGEFAGEDTGTPLAVTVSAEFDPITAWHPGPLPEEGDSRDWQAWRAGDLLEPHVEAEASDPPPDGSGHTRFAAVAAWALQDVLAELGEATTIARIVQRFPVTALGDDASDWAQTQRMLVGRTFDAQAFATAIARSHPAWLTAALRREGREAARAAIEEWRAWFAEESGAEAAPSSWVGRRLEYGFSVATTAQVLSAPEYGGGTVGWSSFDLLPRENAPDAAGHAPEPITRNVLASRLEFPGSPVSRFWEFEDAAVSLGAVYADPDELARVLVVEAAIVTGDDWLVLPVDTPPGGVLRVHGVRWVDTFGSLWELTEQPTPVPAGAAAAPWRMFTTTEAAPEPGAPRGELEGLFVPPAAAAVFEGPPIEDVRFLRDETANLVWAIEQTVPAVSGDPAPVKAGAMPPPRPINPGDAPAEKVLGYELQTFVPDNWHPYVAQVSEDGVLLRRARMADAVDGAAKGRLLAEDAQEVLIAAEVPRQGVRVQRIPRAARRADGTWSVWIGRLVTPAFGEGESGLQFDRTRRPTG</sequence>
<protein>
    <submittedName>
        <fullName evidence="1">Uncharacterized protein</fullName>
    </submittedName>
</protein>
<dbReference type="RefSeq" id="WP_349428715.1">
    <property type="nucleotide sequence ID" value="NZ_CP151632.1"/>
</dbReference>
<dbReference type="EMBL" id="CP151632">
    <property type="protein sequence ID" value="WZO34165.1"/>
    <property type="molecule type" value="Genomic_DNA"/>
</dbReference>
<accession>A0AAU6SBF0</accession>
<reference evidence="1" key="1">
    <citation type="submission" date="2024-04" db="EMBL/GenBank/DDBJ databases">
        <authorList>
            <person name="Roder T."/>
            <person name="Oberhansli S."/>
            <person name="Kreuzer M."/>
        </authorList>
    </citation>
    <scope>NUCLEOTIDE SEQUENCE</scope>
    <source>
        <strain evidence="1">LWS13-1.2</strain>
    </source>
</reference>